<dbReference type="CDD" id="cd24094">
    <property type="entry name" value="ASKHA_NBD_HSP70_ScSse"/>
    <property type="match status" value="1"/>
</dbReference>
<dbReference type="Pfam" id="PF00012">
    <property type="entry name" value="HSP70"/>
    <property type="match status" value="1"/>
</dbReference>
<dbReference type="PRINTS" id="PR00301">
    <property type="entry name" value="HEATSHOCK70"/>
</dbReference>
<dbReference type="FunFam" id="1.20.1270.10:FF:000002">
    <property type="entry name" value="Heat shock 70 kDa protein 4"/>
    <property type="match status" value="1"/>
</dbReference>
<dbReference type="InterPro" id="IPR029047">
    <property type="entry name" value="HSP70_peptide-bd_sf"/>
</dbReference>
<keyword evidence="4" id="KW-0547">Nucleotide-binding</keyword>
<dbReference type="FunFam" id="2.60.34.10:FF:000011">
    <property type="entry name" value="Heat shock protein hsp88"/>
    <property type="match status" value="1"/>
</dbReference>
<dbReference type="STRING" id="1890683.A0A427YPH7"/>
<name>A0A427YPH7_9TREE</name>
<dbReference type="GO" id="GO:0005829">
    <property type="term" value="C:cytosol"/>
    <property type="evidence" value="ECO:0007669"/>
    <property type="project" value="TreeGrafter"/>
</dbReference>
<accession>A0A427YPH7</accession>
<dbReference type="GO" id="GO:0005524">
    <property type="term" value="F:ATP binding"/>
    <property type="evidence" value="ECO:0007669"/>
    <property type="project" value="UniProtKB-KW"/>
</dbReference>
<feature type="region of interest" description="Disordered" evidence="7">
    <location>
        <begin position="745"/>
        <end position="795"/>
    </location>
</feature>
<gene>
    <name evidence="8" type="primary">SSE1</name>
    <name evidence="8" type="ORF">EHS25_008427</name>
</gene>
<dbReference type="Gene3D" id="1.20.1270.10">
    <property type="match status" value="1"/>
</dbReference>
<comment type="similarity">
    <text evidence="2">Belongs to the heat shock protein 70 family.</text>
</comment>
<evidence type="ECO:0000256" key="4">
    <source>
        <dbReference type="ARBA" id="ARBA00022741"/>
    </source>
</evidence>
<keyword evidence="6" id="KW-0346">Stress response</keyword>
<dbReference type="InterPro" id="IPR013126">
    <property type="entry name" value="Hsp_70_fam"/>
</dbReference>
<comment type="caution">
    <text evidence="8">The sequence shown here is derived from an EMBL/GenBank/DDBJ whole genome shotgun (WGS) entry which is preliminary data.</text>
</comment>
<dbReference type="InterPro" id="IPR043129">
    <property type="entry name" value="ATPase_NBD"/>
</dbReference>
<proteinExistence type="inferred from homology"/>
<evidence type="ECO:0000256" key="5">
    <source>
        <dbReference type="ARBA" id="ARBA00022840"/>
    </source>
</evidence>
<feature type="compositionally biased region" description="Acidic residues" evidence="7">
    <location>
        <begin position="779"/>
        <end position="795"/>
    </location>
</feature>
<evidence type="ECO:0000256" key="1">
    <source>
        <dbReference type="ARBA" id="ARBA00004496"/>
    </source>
</evidence>
<keyword evidence="9" id="KW-1185">Reference proteome</keyword>
<dbReference type="FunFam" id="3.30.30.30:FF:000002">
    <property type="entry name" value="Heat shock 70 kDa protein 4"/>
    <property type="match status" value="1"/>
</dbReference>
<evidence type="ECO:0000256" key="2">
    <source>
        <dbReference type="ARBA" id="ARBA00007381"/>
    </source>
</evidence>
<evidence type="ECO:0000313" key="8">
    <source>
        <dbReference type="EMBL" id="RSH92979.1"/>
    </source>
</evidence>
<dbReference type="OrthoDB" id="434160at2759"/>
<dbReference type="FunFam" id="3.90.640.10:FF:000004">
    <property type="entry name" value="Heat shock 70 kDa protein 4"/>
    <property type="match status" value="1"/>
</dbReference>
<dbReference type="SUPFAM" id="SSF100934">
    <property type="entry name" value="Heat shock protein 70kD (HSP70), C-terminal subdomain"/>
    <property type="match status" value="2"/>
</dbReference>
<dbReference type="SUPFAM" id="SSF100920">
    <property type="entry name" value="Heat shock protein 70kD (HSP70), peptide-binding domain"/>
    <property type="match status" value="1"/>
</dbReference>
<dbReference type="PANTHER" id="PTHR45639">
    <property type="entry name" value="HSC70CB, ISOFORM G-RELATED"/>
    <property type="match status" value="1"/>
</dbReference>
<dbReference type="Gene3D" id="3.30.420.40">
    <property type="match status" value="2"/>
</dbReference>
<evidence type="ECO:0000256" key="3">
    <source>
        <dbReference type="ARBA" id="ARBA00022490"/>
    </source>
</evidence>
<evidence type="ECO:0000313" key="9">
    <source>
        <dbReference type="Proteomes" id="UP000279259"/>
    </source>
</evidence>
<keyword evidence="5" id="KW-0067">ATP-binding</keyword>
<evidence type="ECO:0000256" key="6">
    <source>
        <dbReference type="ARBA" id="ARBA00023016"/>
    </source>
</evidence>
<sequence>MASVVGIDLGNLSSKIGVARHRGIDIITNEVSNRATPTSMEPRSHRSSLISFTPRQRHLGEAAKTAETSNFKNTVGSLKRLVGRSLSDPEIAEFEKKFINAELVDVNGTVGVKVNYLGEPATFTYTQLVGAYLSKLKDTASAELKQAVSDVVIAVPGWYTDVQRRALLDAGAIAGLNPLRLINDTTAVALGYGITKADLPESADAPRHVCFVDIGHSNYSVAIVAFSKGQLTVKSTAYDRNFGGRDFDFALVQHFAEEFKTKYKIDVFTSPKAIFRLSAGCERLKKILSANAEAPLNVESIMNDIDASSSLNRETFESLTDHLLSRVSNPLEEAIAKAGLSIDQIDAVEVVGGSIRIPAIKDRIQKFFGGKTLGFTLNQEEAVARGATFACASLSPVFRVREFAVHDITPYPVKVSWEKEAGNPDEDTELVVFPAGNAIPSTKILTFYRQGPFELEAQYAEPSVMPKGTNPWIGKFTVKKVEKPATGDLACVKVKARLNLHGIMNFEQAYIVEEVEKEEVVVTGEGEDKVEEKKMVKKIQKKGDCPVVSQYNSAPETIVNDWTEKEGKMHSEDKLVMETENCKNALEEYVYDMRSKLEGRYATFVQAKEKEALLAGLQDAEDWLYSEEGEDATKSAYVQKLDALKVMGDPIVLRWKESEERPKAAAALREEINTYLTMAQSGDDKYSHIDEADKTKVIEKCATIQQWLDDQMARQAEKPKNVNPVVTSAEMLKRRDDVVYTCAAIMNRPKPRPKPTESQPASGTQTPSGGEQAKKEDKMDVEEEGGPSIEEMDVD</sequence>
<keyword evidence="3" id="KW-0963">Cytoplasm</keyword>
<dbReference type="Gene3D" id="2.60.34.10">
    <property type="entry name" value="Substrate Binding Domain Of DNAk, Chain A, domain 1"/>
    <property type="match status" value="1"/>
</dbReference>
<dbReference type="AlphaFoldDB" id="A0A427YPH7"/>
<dbReference type="InterPro" id="IPR029048">
    <property type="entry name" value="HSP70_C_sf"/>
</dbReference>
<reference evidence="8 9" key="1">
    <citation type="submission" date="2018-11" db="EMBL/GenBank/DDBJ databases">
        <title>Genome sequence of Saitozyma podzolica DSM 27192.</title>
        <authorList>
            <person name="Aliyu H."/>
            <person name="Gorte O."/>
            <person name="Ochsenreither K."/>
        </authorList>
    </citation>
    <scope>NUCLEOTIDE SEQUENCE [LARGE SCALE GENOMIC DNA]</scope>
    <source>
        <strain evidence="8 9">DSM 27192</strain>
    </source>
</reference>
<dbReference type="Proteomes" id="UP000279259">
    <property type="component" value="Unassembled WGS sequence"/>
</dbReference>
<dbReference type="FunFam" id="3.30.420.40:FF:000171">
    <property type="entry name" value="Heat shock 70 kDa protein 4"/>
    <property type="match status" value="2"/>
</dbReference>
<dbReference type="GO" id="GO:0005634">
    <property type="term" value="C:nucleus"/>
    <property type="evidence" value="ECO:0007669"/>
    <property type="project" value="TreeGrafter"/>
</dbReference>
<dbReference type="PANTHER" id="PTHR45639:SF4">
    <property type="entry name" value="HSC70CB, ISOFORM G"/>
    <property type="match status" value="1"/>
</dbReference>
<evidence type="ECO:0000256" key="7">
    <source>
        <dbReference type="SAM" id="MobiDB-lite"/>
    </source>
</evidence>
<dbReference type="SUPFAM" id="SSF53067">
    <property type="entry name" value="Actin-like ATPase domain"/>
    <property type="match status" value="2"/>
</dbReference>
<organism evidence="8 9">
    <name type="scientific">Saitozyma podzolica</name>
    <dbReference type="NCBI Taxonomy" id="1890683"/>
    <lineage>
        <taxon>Eukaryota</taxon>
        <taxon>Fungi</taxon>
        <taxon>Dikarya</taxon>
        <taxon>Basidiomycota</taxon>
        <taxon>Agaricomycotina</taxon>
        <taxon>Tremellomycetes</taxon>
        <taxon>Tremellales</taxon>
        <taxon>Trimorphomycetaceae</taxon>
        <taxon>Saitozyma</taxon>
    </lineage>
</organism>
<dbReference type="EMBL" id="RSCD01000005">
    <property type="protein sequence ID" value="RSH92979.1"/>
    <property type="molecule type" value="Genomic_DNA"/>
</dbReference>
<dbReference type="GO" id="GO:0140662">
    <property type="term" value="F:ATP-dependent protein folding chaperone"/>
    <property type="evidence" value="ECO:0007669"/>
    <property type="project" value="InterPro"/>
</dbReference>
<dbReference type="Gene3D" id="3.90.640.10">
    <property type="entry name" value="Actin, Chain A, domain 4"/>
    <property type="match status" value="1"/>
</dbReference>
<feature type="compositionally biased region" description="Polar residues" evidence="7">
    <location>
        <begin position="756"/>
        <end position="769"/>
    </location>
</feature>
<protein>
    <submittedName>
        <fullName evidence="8">Adenyl-nucleotide exchange factor sse1</fullName>
    </submittedName>
</protein>
<comment type="subcellular location">
    <subcellularLocation>
        <location evidence="1">Cytoplasm</location>
    </subcellularLocation>
</comment>
<dbReference type="Gene3D" id="3.30.30.30">
    <property type="match status" value="1"/>
</dbReference>